<name>A0ACB7NV90_9PEZI</name>
<keyword evidence="2" id="KW-1185">Reference proteome</keyword>
<protein>
    <submittedName>
        <fullName evidence="1">Uncharacterized protein</fullName>
    </submittedName>
</protein>
<organism evidence="1 2">
    <name type="scientific">Chaetomium tenue</name>
    <dbReference type="NCBI Taxonomy" id="1854479"/>
    <lineage>
        <taxon>Eukaryota</taxon>
        <taxon>Fungi</taxon>
        <taxon>Dikarya</taxon>
        <taxon>Ascomycota</taxon>
        <taxon>Pezizomycotina</taxon>
        <taxon>Sordariomycetes</taxon>
        <taxon>Sordariomycetidae</taxon>
        <taxon>Sordariales</taxon>
        <taxon>Chaetomiaceae</taxon>
        <taxon>Chaetomium</taxon>
    </lineage>
</organism>
<evidence type="ECO:0000313" key="2">
    <source>
        <dbReference type="Proteomes" id="UP000724584"/>
    </source>
</evidence>
<evidence type="ECO:0000313" key="1">
    <source>
        <dbReference type="EMBL" id="KAH6617305.1"/>
    </source>
</evidence>
<comment type="caution">
    <text evidence="1">The sequence shown here is derived from an EMBL/GenBank/DDBJ whole genome shotgun (WGS) entry which is preliminary data.</text>
</comment>
<dbReference type="EMBL" id="JAGIZQ010000007">
    <property type="protein sequence ID" value="KAH6617305.1"/>
    <property type="molecule type" value="Genomic_DNA"/>
</dbReference>
<sequence>MCAQAPRLVSILKNDAAAGLLMAVMMVMMVVVMMKMMMILKFVAFFGFPRFMRQVGRTAFSWNSRSCQASFLSWPWPPASKGLVVVNAIEALMGPPVMIIVYNLVTAVPSTRSIYILLCEVV</sequence>
<proteinExistence type="predicted"/>
<reference evidence="1 2" key="1">
    <citation type="journal article" date="2021" name="Nat. Commun.">
        <title>Genetic determinants of endophytism in the Arabidopsis root mycobiome.</title>
        <authorList>
            <person name="Mesny F."/>
            <person name="Miyauchi S."/>
            <person name="Thiergart T."/>
            <person name="Pickel B."/>
            <person name="Atanasova L."/>
            <person name="Karlsson M."/>
            <person name="Huettel B."/>
            <person name="Barry K.W."/>
            <person name="Haridas S."/>
            <person name="Chen C."/>
            <person name="Bauer D."/>
            <person name="Andreopoulos W."/>
            <person name="Pangilinan J."/>
            <person name="LaButti K."/>
            <person name="Riley R."/>
            <person name="Lipzen A."/>
            <person name="Clum A."/>
            <person name="Drula E."/>
            <person name="Henrissat B."/>
            <person name="Kohler A."/>
            <person name="Grigoriev I.V."/>
            <person name="Martin F.M."/>
            <person name="Hacquard S."/>
        </authorList>
    </citation>
    <scope>NUCLEOTIDE SEQUENCE [LARGE SCALE GENOMIC DNA]</scope>
    <source>
        <strain evidence="1 2">MPI-SDFR-AT-0079</strain>
    </source>
</reference>
<gene>
    <name evidence="1" type="ORF">F5144DRAFT_586125</name>
</gene>
<accession>A0ACB7NV90</accession>
<dbReference type="Proteomes" id="UP000724584">
    <property type="component" value="Unassembled WGS sequence"/>
</dbReference>